<accession>A0A6N7ELJ7</accession>
<dbReference type="Gene3D" id="3.10.580.10">
    <property type="entry name" value="CBS-domain"/>
    <property type="match status" value="1"/>
</dbReference>
<dbReference type="InterPro" id="IPR000644">
    <property type="entry name" value="CBS_dom"/>
</dbReference>
<dbReference type="PROSITE" id="PS51371">
    <property type="entry name" value="CBS"/>
    <property type="match status" value="2"/>
</dbReference>
<comment type="caution">
    <text evidence="4">The sequence shown here is derived from an EMBL/GenBank/DDBJ whole genome shotgun (WGS) entry which is preliminary data.</text>
</comment>
<dbReference type="EMBL" id="WHPC01000046">
    <property type="protein sequence ID" value="MPV37717.1"/>
    <property type="molecule type" value="Genomic_DNA"/>
</dbReference>
<dbReference type="InterPro" id="IPR046342">
    <property type="entry name" value="CBS_dom_sf"/>
</dbReference>
<dbReference type="SUPFAM" id="SSF54631">
    <property type="entry name" value="CBS-domain pair"/>
    <property type="match status" value="1"/>
</dbReference>
<dbReference type="CDD" id="cd04623">
    <property type="entry name" value="CBS_pair_bac_euk"/>
    <property type="match status" value="1"/>
</dbReference>
<evidence type="ECO:0000313" key="5">
    <source>
        <dbReference type="Proteomes" id="UP000437709"/>
    </source>
</evidence>
<dbReference type="Pfam" id="PF00571">
    <property type="entry name" value="CBS"/>
    <property type="match status" value="2"/>
</dbReference>
<evidence type="ECO:0000259" key="3">
    <source>
        <dbReference type="PROSITE" id="PS51371"/>
    </source>
</evidence>
<dbReference type="OrthoDB" id="9807125at2"/>
<dbReference type="InterPro" id="IPR051257">
    <property type="entry name" value="Diverse_CBS-Domain"/>
</dbReference>
<proteinExistence type="predicted"/>
<evidence type="ECO:0000313" key="4">
    <source>
        <dbReference type="EMBL" id="MPV37717.1"/>
    </source>
</evidence>
<dbReference type="Proteomes" id="UP000437709">
    <property type="component" value="Unassembled WGS sequence"/>
</dbReference>
<dbReference type="AlphaFoldDB" id="A0A6N7ELJ7"/>
<keyword evidence="1 2" id="KW-0129">CBS domain</keyword>
<evidence type="ECO:0000256" key="1">
    <source>
        <dbReference type="ARBA" id="ARBA00023122"/>
    </source>
</evidence>
<keyword evidence="5" id="KW-1185">Reference proteome</keyword>
<dbReference type="PANTHER" id="PTHR43080">
    <property type="entry name" value="CBS DOMAIN-CONTAINING PROTEIN CBSX3, MITOCHONDRIAL"/>
    <property type="match status" value="1"/>
</dbReference>
<dbReference type="RefSeq" id="WP_152196590.1">
    <property type="nucleotide sequence ID" value="NZ_VUKD01000006.1"/>
</dbReference>
<name>A0A6N7ELJ7_9MICO</name>
<dbReference type="InterPro" id="IPR044725">
    <property type="entry name" value="CBSX3_CBS_dom"/>
</dbReference>
<gene>
    <name evidence="4" type="ORF">GB881_11815</name>
</gene>
<protein>
    <submittedName>
        <fullName evidence="4">CBS domain-containing protein</fullName>
    </submittedName>
</protein>
<feature type="domain" description="CBS" evidence="3">
    <location>
        <begin position="76"/>
        <end position="132"/>
    </location>
</feature>
<organism evidence="4 5">
    <name type="scientific">Georgenia subflava</name>
    <dbReference type="NCBI Taxonomy" id="1622177"/>
    <lineage>
        <taxon>Bacteria</taxon>
        <taxon>Bacillati</taxon>
        <taxon>Actinomycetota</taxon>
        <taxon>Actinomycetes</taxon>
        <taxon>Micrococcales</taxon>
        <taxon>Bogoriellaceae</taxon>
        <taxon>Georgenia</taxon>
    </lineage>
</organism>
<reference evidence="4 5" key="1">
    <citation type="submission" date="2019-10" db="EMBL/GenBank/DDBJ databases">
        <title>Georgenia wutianyii sp. nov. and Georgenia yuyongxinii sp. nov. isolated from plateau pika (Ochotona curzoniae) in the Qinghai-Tibet plateau of China.</title>
        <authorList>
            <person name="Tian Z."/>
        </authorList>
    </citation>
    <scope>NUCLEOTIDE SEQUENCE [LARGE SCALE GENOMIC DNA]</scope>
    <source>
        <strain evidence="4 5">JCM 19765</strain>
    </source>
</reference>
<feature type="domain" description="CBS" evidence="3">
    <location>
        <begin position="7"/>
        <end position="68"/>
    </location>
</feature>
<evidence type="ECO:0000256" key="2">
    <source>
        <dbReference type="PROSITE-ProRule" id="PRU00703"/>
    </source>
</evidence>
<sequence length="148" mass="16181">MRISDVVRRKGDAVVTIRSDASLAELLDLLAEHRIGAVVVSDGEGRVDGIVSERDVVLHLRGGAAPPLEERVAAIMTTEVTTCGLEDDVEALARTMTERRVRHLPVVVDGRLAGIVSIGDIVKQRLDELQDERDQLVDYVQQGRPAPR</sequence>
<dbReference type="PANTHER" id="PTHR43080:SF2">
    <property type="entry name" value="CBS DOMAIN-CONTAINING PROTEIN"/>
    <property type="match status" value="1"/>
</dbReference>
<dbReference type="SMART" id="SM00116">
    <property type="entry name" value="CBS"/>
    <property type="match status" value="2"/>
</dbReference>